<evidence type="ECO:0000313" key="2">
    <source>
        <dbReference type="Proteomes" id="UP001152795"/>
    </source>
</evidence>
<dbReference type="Proteomes" id="UP001152795">
    <property type="component" value="Unassembled WGS sequence"/>
</dbReference>
<comment type="caution">
    <text evidence="1">The sequence shown here is derived from an EMBL/GenBank/DDBJ whole genome shotgun (WGS) entry which is preliminary data.</text>
</comment>
<dbReference type="AlphaFoldDB" id="A0A7D9KKE6"/>
<gene>
    <name evidence="1" type="ORF">PACLA_8A041829</name>
</gene>
<feature type="non-terminal residue" evidence="1">
    <location>
        <position position="110"/>
    </location>
</feature>
<dbReference type="EMBL" id="CACRXK020041104">
    <property type="protein sequence ID" value="CAB4045688.1"/>
    <property type="molecule type" value="Genomic_DNA"/>
</dbReference>
<accession>A0A7D9KKE6</accession>
<feature type="non-terminal residue" evidence="1">
    <location>
        <position position="1"/>
    </location>
</feature>
<reference evidence="1" key="1">
    <citation type="submission" date="2020-04" db="EMBL/GenBank/DDBJ databases">
        <authorList>
            <person name="Alioto T."/>
            <person name="Alioto T."/>
            <person name="Gomez Garrido J."/>
        </authorList>
    </citation>
    <scope>NUCLEOTIDE SEQUENCE</scope>
    <source>
        <strain evidence="1">A484AB</strain>
    </source>
</reference>
<organism evidence="1 2">
    <name type="scientific">Paramuricea clavata</name>
    <name type="common">Red gorgonian</name>
    <name type="synonym">Violescent sea-whip</name>
    <dbReference type="NCBI Taxonomy" id="317549"/>
    <lineage>
        <taxon>Eukaryota</taxon>
        <taxon>Metazoa</taxon>
        <taxon>Cnidaria</taxon>
        <taxon>Anthozoa</taxon>
        <taxon>Octocorallia</taxon>
        <taxon>Malacalcyonacea</taxon>
        <taxon>Plexauridae</taxon>
        <taxon>Paramuricea</taxon>
    </lineage>
</organism>
<evidence type="ECO:0000313" key="1">
    <source>
        <dbReference type="EMBL" id="CAB4045688.1"/>
    </source>
</evidence>
<dbReference type="OrthoDB" id="6709238at2759"/>
<name>A0A7D9KKE6_PARCT</name>
<protein>
    <submittedName>
        <fullName evidence="1">Uncharacterized protein</fullName>
    </submittedName>
</protein>
<proteinExistence type="predicted"/>
<keyword evidence="2" id="KW-1185">Reference proteome</keyword>
<sequence>VLIVATAGKVDVSPLAPFDPVSDPTSISQRWKSWKRRFETYLVALNIKDDTQKRALLLYQAGEATQEIFDTLADTLAGSNEFTSRRSFPTTRMLTMECHREAAMDLLSFY</sequence>